<evidence type="ECO:0000313" key="1">
    <source>
        <dbReference type="EMBL" id="OGE44510.1"/>
    </source>
</evidence>
<accession>A0A1F5KUN9</accession>
<dbReference type="Proteomes" id="UP000178565">
    <property type="component" value="Unassembled WGS sequence"/>
</dbReference>
<proteinExistence type="predicted"/>
<comment type="caution">
    <text evidence="1">The sequence shown here is derived from an EMBL/GenBank/DDBJ whole genome shotgun (WGS) entry which is preliminary data.</text>
</comment>
<reference evidence="1 2" key="1">
    <citation type="journal article" date="2016" name="Nat. Commun.">
        <title>Thousands of microbial genomes shed light on interconnected biogeochemical processes in an aquifer system.</title>
        <authorList>
            <person name="Anantharaman K."/>
            <person name="Brown C.T."/>
            <person name="Hug L.A."/>
            <person name="Sharon I."/>
            <person name="Castelle C.J."/>
            <person name="Probst A.J."/>
            <person name="Thomas B.C."/>
            <person name="Singh A."/>
            <person name="Wilkins M.J."/>
            <person name="Karaoz U."/>
            <person name="Brodie E.L."/>
            <person name="Williams K.H."/>
            <person name="Hubbard S.S."/>
            <person name="Banfield J.F."/>
        </authorList>
    </citation>
    <scope>NUCLEOTIDE SEQUENCE [LARGE SCALE GENOMIC DNA]</scope>
</reference>
<gene>
    <name evidence="1" type="ORF">A3B45_05165</name>
</gene>
<dbReference type="STRING" id="1797785.A3B45_05165"/>
<name>A0A1F5KUN9_9BACT</name>
<sequence length="104" mass="12103">MDIVSTISKNGISIRLTDERWKHIILMHPALENKQAQILSTVKNPEYIFKGKGEELLAVFALSKRSYIVVVYKETENDGFIITAYETTDKLWLFKKEIIWNKLS</sequence>
<evidence type="ECO:0000313" key="2">
    <source>
        <dbReference type="Proteomes" id="UP000178565"/>
    </source>
</evidence>
<dbReference type="EMBL" id="MFDM01000001">
    <property type="protein sequence ID" value="OGE44510.1"/>
    <property type="molecule type" value="Genomic_DNA"/>
</dbReference>
<organism evidence="1 2">
    <name type="scientific">Candidatus Daviesbacteria bacterium RIFCSPLOWO2_01_FULL_39_12</name>
    <dbReference type="NCBI Taxonomy" id="1797785"/>
    <lineage>
        <taxon>Bacteria</taxon>
        <taxon>Candidatus Daviesiibacteriota</taxon>
    </lineage>
</organism>
<protein>
    <recommendedName>
        <fullName evidence="3">Phage-Barnase-EndoU-ColicinE5/D-RelE like nuclease 2 domain-containing protein</fullName>
    </recommendedName>
</protein>
<evidence type="ECO:0008006" key="3">
    <source>
        <dbReference type="Google" id="ProtNLM"/>
    </source>
</evidence>
<dbReference type="AlphaFoldDB" id="A0A1F5KUN9"/>